<keyword evidence="1" id="KW-0812">Transmembrane</keyword>
<dbReference type="AlphaFoldDB" id="A0A2T5YD63"/>
<keyword evidence="3" id="KW-1185">Reference proteome</keyword>
<feature type="transmembrane region" description="Helical" evidence="1">
    <location>
        <begin position="43"/>
        <end position="64"/>
    </location>
</feature>
<feature type="transmembrane region" description="Helical" evidence="1">
    <location>
        <begin position="12"/>
        <end position="37"/>
    </location>
</feature>
<dbReference type="EMBL" id="QBKI01000011">
    <property type="protein sequence ID" value="PTX14468.1"/>
    <property type="molecule type" value="Genomic_DNA"/>
</dbReference>
<keyword evidence="1" id="KW-0472">Membrane</keyword>
<protein>
    <submittedName>
        <fullName evidence="2">Putative secreted protein (TIGR04155 family)</fullName>
    </submittedName>
</protein>
<reference evidence="2 3" key="1">
    <citation type="submission" date="2018-04" db="EMBL/GenBank/DDBJ databases">
        <title>Genomic Encyclopedia of Archaeal and Bacterial Type Strains, Phase II (KMG-II): from individual species to whole genera.</title>
        <authorList>
            <person name="Goeker M."/>
        </authorList>
    </citation>
    <scope>NUCLEOTIDE SEQUENCE [LARGE SCALE GENOMIC DNA]</scope>
    <source>
        <strain evidence="2 3">DSM 100162</strain>
    </source>
</reference>
<proteinExistence type="predicted"/>
<evidence type="ECO:0000313" key="3">
    <source>
        <dbReference type="Proteomes" id="UP000244225"/>
    </source>
</evidence>
<accession>A0A2T5YD63</accession>
<comment type="caution">
    <text evidence="2">The sequence shown here is derived from an EMBL/GenBank/DDBJ whole genome shotgun (WGS) entry which is preliminary data.</text>
</comment>
<keyword evidence="1" id="KW-1133">Transmembrane helix</keyword>
<organism evidence="2 3">
    <name type="scientific">Pontibacter mucosus</name>
    <dbReference type="NCBI Taxonomy" id="1649266"/>
    <lineage>
        <taxon>Bacteria</taxon>
        <taxon>Pseudomonadati</taxon>
        <taxon>Bacteroidota</taxon>
        <taxon>Cytophagia</taxon>
        <taxon>Cytophagales</taxon>
        <taxon>Hymenobacteraceae</taxon>
        <taxon>Pontibacter</taxon>
    </lineage>
</organism>
<evidence type="ECO:0000256" key="1">
    <source>
        <dbReference type="SAM" id="Phobius"/>
    </source>
</evidence>
<evidence type="ECO:0000313" key="2">
    <source>
        <dbReference type="EMBL" id="PTX14468.1"/>
    </source>
</evidence>
<gene>
    <name evidence="2" type="ORF">C8N40_111133</name>
</gene>
<dbReference type="Proteomes" id="UP000244225">
    <property type="component" value="Unassembled WGS sequence"/>
</dbReference>
<sequence length="68" mass="7343">MNMKKILQFLFPLAYPLVVIWHIILGALVAGIAVLVFNLEPSTMLGVGAALGAIVAGFVLFLLVRHKL</sequence>
<name>A0A2T5YD63_9BACT</name>